<dbReference type="Pfam" id="PF00534">
    <property type="entry name" value="Glycos_transf_1"/>
    <property type="match status" value="1"/>
</dbReference>
<evidence type="ECO:0000313" key="5">
    <source>
        <dbReference type="Proteomes" id="UP001628078"/>
    </source>
</evidence>
<dbReference type="PANTHER" id="PTHR12526:SF629">
    <property type="entry name" value="TEICHURONIC ACID BIOSYNTHESIS GLYCOSYLTRANSFERASE TUAH-RELATED"/>
    <property type="match status" value="1"/>
</dbReference>
<reference evidence="4 5" key="1">
    <citation type="submission" date="2022-03" db="EMBL/GenBank/DDBJ databases">
        <title>Draft genome sequence of Furfurilactobacillus curtus JCM 31185.</title>
        <authorList>
            <person name="Suzuki S."/>
            <person name="Endo A."/>
            <person name="Kajikawa A."/>
        </authorList>
    </citation>
    <scope>NUCLEOTIDE SEQUENCE [LARGE SCALE GENOMIC DNA]</scope>
    <source>
        <strain evidence="4 5">JCM 31185</strain>
    </source>
</reference>
<dbReference type="EMBL" id="BQXO01000007">
    <property type="protein sequence ID" value="GKT06603.1"/>
    <property type="molecule type" value="Genomic_DNA"/>
</dbReference>
<feature type="domain" description="Glycosyl transferase family 1" evidence="3">
    <location>
        <begin position="314"/>
        <end position="471"/>
    </location>
</feature>
<name>A0ABQ5JPW2_9LACO</name>
<dbReference type="PANTHER" id="PTHR12526">
    <property type="entry name" value="GLYCOSYLTRANSFERASE"/>
    <property type="match status" value="1"/>
</dbReference>
<evidence type="ECO:0000256" key="1">
    <source>
        <dbReference type="ARBA" id="ARBA00022676"/>
    </source>
</evidence>
<evidence type="ECO:0000313" key="4">
    <source>
        <dbReference type="EMBL" id="GKT06603.1"/>
    </source>
</evidence>
<sequence length="509" mass="57823">MNYFVNENIFSLNSGTEFSAAKRIQLFKEHQVPAKMLTRNYNPQLVDDTQRIGLEPTDVLNMYNYFQEVTDVAKQDVDVRYTEVIDKNTYQIEGVDPNESKLNYHGRTIGKVLIAPATVGLVGAFEYYNEMNDTVAKDIWDRRGFKSSTQYYHPDGQEGPQVFFDLTGKPKIEKTRMNINGDLHTTMYKLLDYKGRAWRFNSENEFFGFFMNELAQQEPSVFINDRPSLINEVAGIKNAVGKWQYLHNAHEINTAQRGGSNKVFDYMEPLFKTHMNDFDGVIVPTQTQAKEITKFFGFHHVAVLWDTFSEPHEPKAATERDKNKVIFTGRISPEKQPAQAIEVFAHAKTKRPDLQLEFYGYSADEKLNQTLADLAAKLGVSDAVHYNGYQNASQFAEKIADAAAMISVSMTEGFGDNILEAMSYGIPVVAYDVKYGIAELLDKTTGATEPLNASEPLGEDLANLLADENDAKWQTAIEQTHAKAQEFNEEHAWQQWETTQAKIKNLFVK</sequence>
<keyword evidence="5" id="KW-1185">Reference proteome</keyword>
<evidence type="ECO:0000256" key="2">
    <source>
        <dbReference type="ARBA" id="ARBA00022679"/>
    </source>
</evidence>
<accession>A0ABQ5JPW2</accession>
<dbReference type="RefSeq" id="WP_407884888.1">
    <property type="nucleotide sequence ID" value="NZ_BQXO01000007.1"/>
</dbReference>
<organism evidence="4 5">
    <name type="scientific">Furfurilactobacillus curtus</name>
    <dbReference type="NCBI Taxonomy" id="1746200"/>
    <lineage>
        <taxon>Bacteria</taxon>
        <taxon>Bacillati</taxon>
        <taxon>Bacillota</taxon>
        <taxon>Bacilli</taxon>
        <taxon>Lactobacillales</taxon>
        <taxon>Lactobacillaceae</taxon>
        <taxon>Furfurilactobacillus</taxon>
    </lineage>
</organism>
<dbReference type="SUPFAM" id="SSF53756">
    <property type="entry name" value="UDP-Glycosyltransferase/glycogen phosphorylase"/>
    <property type="match status" value="1"/>
</dbReference>
<gene>
    <name evidence="4" type="primary">yohJ</name>
    <name evidence="4" type="ORF">JCM31185_18900</name>
</gene>
<dbReference type="GO" id="GO:0016740">
    <property type="term" value="F:transferase activity"/>
    <property type="evidence" value="ECO:0007669"/>
    <property type="project" value="UniProtKB-KW"/>
</dbReference>
<dbReference type="Proteomes" id="UP001628078">
    <property type="component" value="Unassembled WGS sequence"/>
</dbReference>
<proteinExistence type="predicted"/>
<dbReference type="Gene3D" id="3.40.50.2000">
    <property type="entry name" value="Glycogen Phosphorylase B"/>
    <property type="match status" value="3"/>
</dbReference>
<protein>
    <submittedName>
        <fullName evidence="4">Glycosyl transferase family 1</fullName>
    </submittedName>
</protein>
<evidence type="ECO:0000259" key="3">
    <source>
        <dbReference type="Pfam" id="PF00534"/>
    </source>
</evidence>
<comment type="caution">
    <text evidence="4">The sequence shown here is derived from an EMBL/GenBank/DDBJ whole genome shotgun (WGS) entry which is preliminary data.</text>
</comment>
<dbReference type="InterPro" id="IPR001296">
    <property type="entry name" value="Glyco_trans_1"/>
</dbReference>
<keyword evidence="2 4" id="KW-0808">Transferase</keyword>
<keyword evidence="1" id="KW-0328">Glycosyltransferase</keyword>